<dbReference type="Pfam" id="PF16124">
    <property type="entry name" value="RecQ_Zn_bind"/>
    <property type="match status" value="1"/>
</dbReference>
<dbReference type="Gene3D" id="3.40.50.300">
    <property type="entry name" value="P-loop containing nucleotide triphosphate hydrolases"/>
    <property type="match status" value="2"/>
</dbReference>
<dbReference type="InterPro" id="IPR013257">
    <property type="entry name" value="SRI"/>
</dbReference>
<dbReference type="InterPro" id="IPR002464">
    <property type="entry name" value="DNA/RNA_helicase_DEAH_CS"/>
</dbReference>
<dbReference type="InterPro" id="IPR004589">
    <property type="entry name" value="DNA_helicase_ATP-dep_RecQ"/>
</dbReference>
<evidence type="ECO:0000256" key="7">
    <source>
        <dbReference type="ARBA" id="ARBA00022840"/>
    </source>
</evidence>
<dbReference type="PROSITE" id="PS00690">
    <property type="entry name" value="DEAH_ATP_HELICASE"/>
    <property type="match status" value="1"/>
</dbReference>
<dbReference type="GO" id="GO:0006355">
    <property type="term" value="P:regulation of DNA-templated transcription"/>
    <property type="evidence" value="ECO:0007669"/>
    <property type="project" value="InterPro"/>
</dbReference>
<keyword evidence="3" id="KW-0479">Metal-binding</keyword>
<keyword evidence="5" id="KW-0378">Hydrolase</keyword>
<dbReference type="SMART" id="SM00490">
    <property type="entry name" value="HELICc"/>
    <property type="match status" value="1"/>
</dbReference>
<dbReference type="FunFam" id="3.40.50.300:FF:000444">
    <property type="entry name" value="ATP-dependent DNA helicase"/>
    <property type="match status" value="1"/>
</dbReference>
<comment type="catalytic activity">
    <reaction evidence="13">
        <text>ATP + H2O = ADP + phosphate + H(+)</text>
        <dbReference type="Rhea" id="RHEA:13065"/>
        <dbReference type="ChEBI" id="CHEBI:15377"/>
        <dbReference type="ChEBI" id="CHEBI:15378"/>
        <dbReference type="ChEBI" id="CHEBI:30616"/>
        <dbReference type="ChEBI" id="CHEBI:43474"/>
        <dbReference type="ChEBI" id="CHEBI:456216"/>
    </reaction>
</comment>
<dbReference type="CDD" id="cd18794">
    <property type="entry name" value="SF2_C_RecQ"/>
    <property type="match status" value="1"/>
</dbReference>
<dbReference type="Pfam" id="PF08236">
    <property type="entry name" value="SRI"/>
    <property type="match status" value="1"/>
</dbReference>
<evidence type="ECO:0000256" key="6">
    <source>
        <dbReference type="ARBA" id="ARBA00022806"/>
    </source>
</evidence>
<keyword evidence="10" id="KW-0539">Nucleus</keyword>
<evidence type="ECO:0000256" key="8">
    <source>
        <dbReference type="ARBA" id="ARBA00023125"/>
    </source>
</evidence>
<evidence type="ECO:0000256" key="4">
    <source>
        <dbReference type="ARBA" id="ARBA00022741"/>
    </source>
</evidence>
<feature type="domain" description="Helicase C-terminal" evidence="15">
    <location>
        <begin position="267"/>
        <end position="404"/>
    </location>
</feature>
<reference evidence="16" key="2">
    <citation type="submission" date="2022-06" db="UniProtKB">
        <authorList>
            <consortium name="EnsemblMetazoa"/>
        </authorList>
    </citation>
    <scope>IDENTIFICATION</scope>
</reference>
<evidence type="ECO:0000256" key="10">
    <source>
        <dbReference type="ARBA" id="ARBA00023242"/>
    </source>
</evidence>
<evidence type="ECO:0000313" key="17">
    <source>
        <dbReference type="Proteomes" id="UP000007819"/>
    </source>
</evidence>
<evidence type="ECO:0000256" key="11">
    <source>
        <dbReference type="ARBA" id="ARBA00034617"/>
    </source>
</evidence>
<evidence type="ECO:0000313" key="16">
    <source>
        <dbReference type="EnsemblMetazoa" id="XP_001944776.2"/>
    </source>
</evidence>
<evidence type="ECO:0000256" key="3">
    <source>
        <dbReference type="ARBA" id="ARBA00022723"/>
    </source>
</evidence>
<dbReference type="PANTHER" id="PTHR13710:SF152">
    <property type="entry name" value="ATP-DEPENDENT DNA HELICASE Q5"/>
    <property type="match status" value="1"/>
</dbReference>
<dbReference type="InterPro" id="IPR027417">
    <property type="entry name" value="P-loop_NTPase"/>
</dbReference>
<dbReference type="KEGG" id="api:100163216"/>
<comment type="similarity">
    <text evidence="2">Belongs to the helicase family. RecQ subfamily.</text>
</comment>
<keyword evidence="8" id="KW-0238">DNA-binding</keyword>
<proteinExistence type="inferred from homology"/>
<accession>A0A8R2A4Z9</accession>
<dbReference type="InterPro" id="IPR032284">
    <property type="entry name" value="RecQ_Zn-bd"/>
</dbReference>
<dbReference type="GO" id="GO:0043138">
    <property type="term" value="F:3'-5' DNA helicase activity"/>
    <property type="evidence" value="ECO:0007669"/>
    <property type="project" value="UniProtKB-EC"/>
</dbReference>
<dbReference type="GO" id="GO:0005634">
    <property type="term" value="C:nucleus"/>
    <property type="evidence" value="ECO:0007669"/>
    <property type="project" value="UniProtKB-SubCell"/>
</dbReference>
<keyword evidence="9" id="KW-0413">Isomerase</keyword>
<dbReference type="Proteomes" id="UP000007819">
    <property type="component" value="Chromosome A2"/>
</dbReference>
<dbReference type="GO" id="GO:0005524">
    <property type="term" value="F:ATP binding"/>
    <property type="evidence" value="ECO:0007669"/>
    <property type="project" value="UniProtKB-KW"/>
</dbReference>
<dbReference type="InterPro" id="IPR011545">
    <property type="entry name" value="DEAD/DEAH_box_helicase_dom"/>
</dbReference>
<dbReference type="RefSeq" id="XP_001944776.2">
    <property type="nucleotide sequence ID" value="XM_001944741.4"/>
</dbReference>
<dbReference type="SMART" id="SM00487">
    <property type="entry name" value="DEXDc"/>
    <property type="match status" value="1"/>
</dbReference>
<reference evidence="17" key="1">
    <citation type="submission" date="2010-06" db="EMBL/GenBank/DDBJ databases">
        <authorList>
            <person name="Jiang H."/>
            <person name="Abraham K."/>
            <person name="Ali S."/>
            <person name="Alsbrooks S.L."/>
            <person name="Anim B.N."/>
            <person name="Anosike U.S."/>
            <person name="Attaway T."/>
            <person name="Bandaranaike D.P."/>
            <person name="Battles P.K."/>
            <person name="Bell S.N."/>
            <person name="Bell A.V."/>
            <person name="Beltran B."/>
            <person name="Bickham C."/>
            <person name="Bustamante Y."/>
            <person name="Caleb T."/>
            <person name="Canada A."/>
            <person name="Cardenas V."/>
            <person name="Carter K."/>
            <person name="Chacko J."/>
            <person name="Chandrabose M.N."/>
            <person name="Chavez D."/>
            <person name="Chavez A."/>
            <person name="Chen L."/>
            <person name="Chu H.-S."/>
            <person name="Claassen K.J."/>
            <person name="Cockrell R."/>
            <person name="Collins M."/>
            <person name="Cooper J.A."/>
            <person name="Cree A."/>
            <person name="Curry S.M."/>
            <person name="Da Y."/>
            <person name="Dao M.D."/>
            <person name="Das B."/>
            <person name="Davila M.-L."/>
            <person name="Davy-Carroll L."/>
            <person name="Denson S."/>
            <person name="Dinh H."/>
            <person name="Ebong V.E."/>
            <person name="Edwards J.R."/>
            <person name="Egan A."/>
            <person name="El-Daye J."/>
            <person name="Escobedo L."/>
            <person name="Fernandez S."/>
            <person name="Fernando P.R."/>
            <person name="Flagg N."/>
            <person name="Forbes L.D."/>
            <person name="Fowler R.G."/>
            <person name="Fu Q."/>
            <person name="Gabisi R.A."/>
            <person name="Ganer J."/>
            <person name="Garbino Pronczuk A."/>
            <person name="Garcia R.M."/>
            <person name="Garner T."/>
            <person name="Garrett T.E."/>
            <person name="Gonzalez D.A."/>
            <person name="Hamid H."/>
            <person name="Hawkins E.S."/>
            <person name="Hirani K."/>
            <person name="Hogues M.E."/>
            <person name="Hollins B."/>
            <person name="Hsiao C.-H."/>
            <person name="Jabil R."/>
            <person name="James M.L."/>
            <person name="Jhangiani S.N."/>
            <person name="Johnson B."/>
            <person name="Johnson Q."/>
            <person name="Joshi V."/>
            <person name="Kalu J.B."/>
            <person name="Kam C."/>
            <person name="Kashfia A."/>
            <person name="Keebler J."/>
            <person name="Kisamo H."/>
            <person name="Kovar C.L."/>
            <person name="Lago L.A."/>
            <person name="Lai C.-Y."/>
            <person name="Laidlaw J."/>
            <person name="Lara F."/>
            <person name="Le T.-K."/>
            <person name="Lee S.L."/>
            <person name="Legall F.H."/>
            <person name="Lemon S.J."/>
            <person name="Lewis L.R."/>
            <person name="Li B."/>
            <person name="Liu Y."/>
            <person name="Liu Y.-S."/>
            <person name="Lopez J."/>
            <person name="Lozado R.J."/>
            <person name="Lu J."/>
            <person name="Madu R.C."/>
            <person name="Maheshwari M."/>
            <person name="Maheshwari R."/>
            <person name="Malloy K."/>
            <person name="Martinez E."/>
            <person name="Mathew T."/>
            <person name="Mercado I.C."/>
            <person name="Mercado C."/>
            <person name="Meyer B."/>
            <person name="Montgomery K."/>
            <person name="Morgan M.B."/>
            <person name="Munidasa M."/>
            <person name="Nazareth L.V."/>
            <person name="Nelson J."/>
            <person name="Ng B.M."/>
            <person name="Nguyen N.B."/>
            <person name="Nguyen P.Q."/>
            <person name="Nguyen T."/>
            <person name="Obregon M."/>
            <person name="Okwuonu G.O."/>
            <person name="Onwere C.G."/>
            <person name="Orozco G."/>
            <person name="Parra A."/>
            <person name="Patel S."/>
            <person name="Patil S."/>
            <person name="Perez A."/>
            <person name="Perez Y."/>
            <person name="Pham C."/>
            <person name="Primus E.L."/>
            <person name="Pu L.-L."/>
            <person name="Puazo M."/>
            <person name="Qin X."/>
            <person name="Quiroz J.B."/>
            <person name="Reese J."/>
            <person name="Richards S."/>
            <person name="Rives C.M."/>
            <person name="Robberts R."/>
            <person name="Ruiz S.J."/>
            <person name="Ruiz M.J."/>
            <person name="Santibanez J."/>
            <person name="Schneider B.W."/>
            <person name="Sisson I."/>
            <person name="Smith M."/>
            <person name="Sodergren E."/>
            <person name="Song X.-Z."/>
            <person name="Song B.B."/>
            <person name="Summersgill H."/>
            <person name="Thelus R."/>
            <person name="Thornton R.D."/>
            <person name="Trejos Z.Y."/>
            <person name="Usmani K."/>
            <person name="Vattathil S."/>
            <person name="Villasana D."/>
            <person name="Walker D.L."/>
            <person name="Wang S."/>
            <person name="Wang K."/>
            <person name="White C.S."/>
            <person name="Williams A.C."/>
            <person name="Williamson J."/>
            <person name="Wilson K."/>
            <person name="Woghiren I.O."/>
            <person name="Woodworth J.R."/>
            <person name="Worley K.C."/>
            <person name="Wright R.A."/>
            <person name="Wu W."/>
            <person name="Young L."/>
            <person name="Zhang L."/>
            <person name="Zhang J."/>
            <person name="Zhu Y."/>
            <person name="Muzny D.M."/>
            <person name="Weinstock G."/>
            <person name="Gibbs R.A."/>
        </authorList>
    </citation>
    <scope>NUCLEOTIDE SEQUENCE [LARGE SCALE GENOMIC DNA]</scope>
    <source>
        <strain evidence="17">LSR1</strain>
    </source>
</reference>
<dbReference type="OrthoDB" id="10261556at2759"/>
<evidence type="ECO:0000256" key="13">
    <source>
        <dbReference type="ARBA" id="ARBA00049360"/>
    </source>
</evidence>
<dbReference type="GO" id="GO:0009378">
    <property type="term" value="F:four-way junction helicase activity"/>
    <property type="evidence" value="ECO:0007669"/>
    <property type="project" value="TreeGrafter"/>
</dbReference>
<dbReference type="NCBIfam" id="TIGR00614">
    <property type="entry name" value="recQ_fam"/>
    <property type="match status" value="1"/>
</dbReference>
<evidence type="ECO:0000259" key="14">
    <source>
        <dbReference type="PROSITE" id="PS51192"/>
    </source>
</evidence>
<dbReference type="Pfam" id="PF00270">
    <property type="entry name" value="DEAD"/>
    <property type="match status" value="1"/>
</dbReference>
<evidence type="ECO:0000256" key="9">
    <source>
        <dbReference type="ARBA" id="ARBA00023235"/>
    </source>
</evidence>
<sequence>MSEETRIKSEKIISMEPNALLEKLKHFFHHPTFKSDLQKNAIIAILKRKFDVFVSMPTGSGKSLCYQLPAVLHSPKVTIVFSPLIALMKDQVDHLTRLKIRAETINSKMPESERKRVINDLYATQVSTSLLYVTPEQAATDFFKGLLSYLVRKNKLAYIVVDEAHCVSQWGHDFRPDYLKLGMLRELYLHIPWIALTATASADVVKDIMTALCLKTPVSKFTTPCFRSNLFYDVIFDDSITNSYQHLKDFIDQCLCDDLNCLEGTPNINPLTQPCGIIYCRTRELTEEIATVLSRKGISIAPYHAGLKDKERLAVQEAFMSGHIQVITATVSFGMGIDKATVRFVIHWGIPSSIPAYYQESGRAGRDGKLARCRIYHSKQAKNSLDFILKSAITQAKTQDKQKKAKGSYSMFLKMIQFCESVQCRHEFFADYFGDTKPQCIDKCDVCSNKEAVKIDLDVFMYGINNRNHTIVSNEQLVSSDFYGGGRNAVKEENEEYAREGDREEHKKNLALELEIKRQFEIRRANIQNIIKENEELVKNSKVRAAASTIKKVNGLQLSVREELLRFIEEYLEKNIEACSLFDSITEITKDDLHNIAVDLEYEAFTSSKVVAVYRKKIAKTVSLIKAETRASNIFDKIQNYTRPEKIKEESKVNSNKNIELPPIITASDLIQAQIKNKMPEPKIKRGIKRDHLQQQSIKSFVISTTTSSVTENEECATKKPRIENTDSDMEISSDDEVHIIESTNIDEPPKLLTQTLLEDLYPDQQTTCLFEPNSIEPLYYQTTSTNIQVPKIVMASNLLKSDHEPSSTYDSSKNFLNVKSDYLTMNNMPSATQDQKIILTPNNTGPNSKKINENGLSHVNISNIKSQISEKNVTEMFKEISEILSSENEKNLNLQLNKLTMHQKPKDIKQPSIEHRLPIQQNVEISATKSMSSLFGEDSDDESKIALVDVKKKSLGVRLGMSTNVNNTIKTNKNSQESMKTNKNKTEDPNNKQKKFELSNLVVKLLNPYYKNNLFKTKELFKFMARQIVHKLLESTSHPEEQNIKLIIRKLFPKEQKIKIESEDQILKLLKSIP</sequence>
<dbReference type="Pfam" id="PF00271">
    <property type="entry name" value="Helicase_C"/>
    <property type="match status" value="1"/>
</dbReference>
<evidence type="ECO:0000256" key="1">
    <source>
        <dbReference type="ARBA" id="ARBA00004123"/>
    </source>
</evidence>
<evidence type="ECO:0000256" key="5">
    <source>
        <dbReference type="ARBA" id="ARBA00022801"/>
    </source>
</evidence>
<protein>
    <recommendedName>
        <fullName evidence="12">DNA 3'-5' helicase</fullName>
        <ecNumber evidence="12">5.6.2.4</ecNumber>
    </recommendedName>
</protein>
<dbReference type="SUPFAM" id="SSF52540">
    <property type="entry name" value="P-loop containing nucleoside triphosphate hydrolases"/>
    <property type="match status" value="1"/>
</dbReference>
<dbReference type="GO" id="GO:0016787">
    <property type="term" value="F:hydrolase activity"/>
    <property type="evidence" value="ECO:0007669"/>
    <property type="project" value="UniProtKB-KW"/>
</dbReference>
<dbReference type="GO" id="GO:0046872">
    <property type="term" value="F:metal ion binding"/>
    <property type="evidence" value="ECO:0007669"/>
    <property type="project" value="UniProtKB-KW"/>
</dbReference>
<name>A0A8R2A4Z9_ACYPI</name>
<feature type="domain" description="Helicase ATP-binding" evidence="14">
    <location>
        <begin position="43"/>
        <end position="218"/>
    </location>
</feature>
<dbReference type="PROSITE" id="PS51192">
    <property type="entry name" value="HELICASE_ATP_BIND_1"/>
    <property type="match status" value="1"/>
</dbReference>
<keyword evidence="17" id="KW-1185">Reference proteome</keyword>
<dbReference type="GeneID" id="100163216"/>
<dbReference type="PROSITE" id="PS51194">
    <property type="entry name" value="HELICASE_CTER"/>
    <property type="match status" value="1"/>
</dbReference>
<organism evidence="16 17">
    <name type="scientific">Acyrthosiphon pisum</name>
    <name type="common">Pea aphid</name>
    <dbReference type="NCBI Taxonomy" id="7029"/>
    <lineage>
        <taxon>Eukaryota</taxon>
        <taxon>Metazoa</taxon>
        <taxon>Ecdysozoa</taxon>
        <taxon>Arthropoda</taxon>
        <taxon>Hexapoda</taxon>
        <taxon>Insecta</taxon>
        <taxon>Pterygota</taxon>
        <taxon>Neoptera</taxon>
        <taxon>Paraneoptera</taxon>
        <taxon>Hemiptera</taxon>
        <taxon>Sternorrhyncha</taxon>
        <taxon>Aphidomorpha</taxon>
        <taxon>Aphidoidea</taxon>
        <taxon>Aphididae</taxon>
        <taxon>Macrosiphini</taxon>
        <taxon>Acyrthosiphon</taxon>
    </lineage>
</organism>
<comment type="subcellular location">
    <subcellularLocation>
        <location evidence="1">Nucleus</location>
    </subcellularLocation>
</comment>
<dbReference type="AlphaFoldDB" id="A0A8R2A4Z9"/>
<dbReference type="GO" id="GO:0003677">
    <property type="term" value="F:DNA binding"/>
    <property type="evidence" value="ECO:0007669"/>
    <property type="project" value="UniProtKB-KW"/>
</dbReference>
<evidence type="ECO:0000256" key="12">
    <source>
        <dbReference type="ARBA" id="ARBA00034808"/>
    </source>
</evidence>
<dbReference type="GO" id="GO:0000724">
    <property type="term" value="P:double-strand break repair via homologous recombination"/>
    <property type="evidence" value="ECO:0007669"/>
    <property type="project" value="TreeGrafter"/>
</dbReference>
<dbReference type="GO" id="GO:0005694">
    <property type="term" value="C:chromosome"/>
    <property type="evidence" value="ECO:0007669"/>
    <property type="project" value="InterPro"/>
</dbReference>
<comment type="catalytic activity">
    <reaction evidence="11">
        <text>Couples ATP hydrolysis with the unwinding of duplex DNA by translocating in the 3'-5' direction.</text>
        <dbReference type="EC" id="5.6.2.4"/>
    </reaction>
</comment>
<dbReference type="Gene3D" id="6.10.250.3140">
    <property type="match status" value="1"/>
</dbReference>
<evidence type="ECO:0000259" key="15">
    <source>
        <dbReference type="PROSITE" id="PS51194"/>
    </source>
</evidence>
<keyword evidence="7" id="KW-0067">ATP-binding</keyword>
<dbReference type="InterPro" id="IPR001650">
    <property type="entry name" value="Helicase_C-like"/>
</dbReference>
<dbReference type="EC" id="5.6.2.4" evidence="12"/>
<keyword evidence="4" id="KW-0547">Nucleotide-binding</keyword>
<keyword evidence="6" id="KW-0347">Helicase</keyword>
<dbReference type="PANTHER" id="PTHR13710">
    <property type="entry name" value="DNA HELICASE RECQ FAMILY MEMBER"/>
    <property type="match status" value="1"/>
</dbReference>
<dbReference type="EnsemblMetazoa" id="XM_001944741.5">
    <property type="protein sequence ID" value="XP_001944776.2"/>
    <property type="gene ID" value="LOC100163216"/>
</dbReference>
<dbReference type="InterPro" id="IPR014001">
    <property type="entry name" value="Helicase_ATP-bd"/>
</dbReference>
<evidence type="ECO:0000256" key="2">
    <source>
        <dbReference type="ARBA" id="ARBA00005446"/>
    </source>
</evidence>
<dbReference type="GO" id="GO:0005737">
    <property type="term" value="C:cytoplasm"/>
    <property type="evidence" value="ECO:0007669"/>
    <property type="project" value="TreeGrafter"/>
</dbReference>